<dbReference type="AlphaFoldDB" id="A0A1U8A949"/>
<dbReference type="PANTHER" id="PTHR31279:SF13">
    <property type="entry name" value="PROTEIN EXORDIUM-LIKE 6"/>
    <property type="match status" value="1"/>
</dbReference>
<feature type="chain" id="PRO_5010572614" evidence="6">
    <location>
        <begin position="27"/>
        <end position="281"/>
    </location>
</feature>
<dbReference type="OMA" id="IESTTAC"/>
<dbReference type="KEGG" id="nnu:104600437"/>
<dbReference type="PANTHER" id="PTHR31279">
    <property type="entry name" value="PROTEIN EXORDIUM-LIKE 5"/>
    <property type="match status" value="1"/>
</dbReference>
<dbReference type="GeneID" id="104600437"/>
<dbReference type="RefSeq" id="XP_010261661.1">
    <property type="nucleotide sequence ID" value="XM_010263359.1"/>
</dbReference>
<organism evidence="7 8">
    <name type="scientific">Nelumbo nucifera</name>
    <name type="common">Sacred lotus</name>
    <dbReference type="NCBI Taxonomy" id="4432"/>
    <lineage>
        <taxon>Eukaryota</taxon>
        <taxon>Viridiplantae</taxon>
        <taxon>Streptophyta</taxon>
        <taxon>Embryophyta</taxon>
        <taxon>Tracheophyta</taxon>
        <taxon>Spermatophyta</taxon>
        <taxon>Magnoliopsida</taxon>
        <taxon>Proteales</taxon>
        <taxon>Nelumbonaceae</taxon>
        <taxon>Nelumbo</taxon>
    </lineage>
</organism>
<reference evidence="8" key="1">
    <citation type="submission" date="2025-08" db="UniProtKB">
        <authorList>
            <consortium name="RefSeq"/>
        </authorList>
    </citation>
    <scope>IDENTIFICATION</scope>
</reference>
<evidence type="ECO:0000313" key="8">
    <source>
        <dbReference type="RefSeq" id="XP_010261661.1"/>
    </source>
</evidence>
<keyword evidence="2" id="KW-0052">Apoplast</keyword>
<evidence type="ECO:0000256" key="6">
    <source>
        <dbReference type="SAM" id="SignalP"/>
    </source>
</evidence>
<dbReference type="InterPro" id="IPR006766">
    <property type="entry name" value="EXORDIUM-like"/>
</dbReference>
<dbReference type="Pfam" id="PF04674">
    <property type="entry name" value="Phi_1"/>
    <property type="match status" value="1"/>
</dbReference>
<dbReference type="eggNOG" id="ENOG502RKHQ">
    <property type="taxonomic scope" value="Eukaryota"/>
</dbReference>
<evidence type="ECO:0000256" key="5">
    <source>
        <dbReference type="ARBA" id="ARBA00023591"/>
    </source>
</evidence>
<evidence type="ECO:0000256" key="4">
    <source>
        <dbReference type="ARBA" id="ARBA00022729"/>
    </source>
</evidence>
<dbReference type="OrthoDB" id="47374at2759"/>
<evidence type="ECO:0000313" key="7">
    <source>
        <dbReference type="Proteomes" id="UP000189703"/>
    </source>
</evidence>
<feature type="signal peptide" evidence="6">
    <location>
        <begin position="1"/>
        <end position="26"/>
    </location>
</feature>
<proteinExistence type="inferred from homology"/>
<dbReference type="GO" id="GO:0048046">
    <property type="term" value="C:apoplast"/>
    <property type="evidence" value="ECO:0007669"/>
    <property type="project" value="UniProtKB-SubCell"/>
</dbReference>
<protein>
    <submittedName>
        <fullName evidence="8">Protein EXORDIUM-like 2</fullName>
    </submittedName>
</protein>
<name>A0A1U8A949_NELNU</name>
<keyword evidence="7" id="KW-1185">Reference proteome</keyword>
<gene>
    <name evidence="8" type="primary">LOC104600437</name>
</gene>
<evidence type="ECO:0000256" key="2">
    <source>
        <dbReference type="ARBA" id="ARBA00022523"/>
    </source>
</evidence>
<keyword evidence="3" id="KW-0964">Secreted</keyword>
<evidence type="ECO:0000256" key="3">
    <source>
        <dbReference type="ARBA" id="ARBA00022525"/>
    </source>
</evidence>
<evidence type="ECO:0000256" key="1">
    <source>
        <dbReference type="ARBA" id="ARBA00004271"/>
    </source>
</evidence>
<dbReference type="Proteomes" id="UP000189703">
    <property type="component" value="Unplaced"/>
</dbReference>
<keyword evidence="4 6" id="KW-0732">Signal</keyword>
<dbReference type="InParanoid" id="A0A1U8A949"/>
<comment type="subcellular location">
    <subcellularLocation>
        <location evidence="1">Secreted</location>
        <location evidence="1">Extracellular space</location>
        <location evidence="1">Apoplast</location>
    </subcellularLocation>
</comment>
<accession>A0A1U8A949</accession>
<comment type="similarity">
    <text evidence="5">Belongs to the EXORDIUM family.</text>
</comment>
<sequence length="281" mass="30125">MASSDKFVFLSTLVVVLFLLPVPASSHDAANHKPVLEYHGSPVLSGDLKIAAIWYGTVGRVQKSAIHKFTRSLNKDNTRGATCVGMVESYQSAVPGGPKTSPTIRVRVARKITDKSYSINKILTQDFIPGLIKEATGGSTHLVTAIFAAKNVSVQNLCSGKCSDHGVVDTGPDAQLYTLIGNPMLECPEACACPFYKSGANYPMPLPLQPSNKDVGTDAMVINFVAALASLVTNPSLVWFEGLSNTMDRAQVSYQTPLAVLYFLTDRQRLQSLGCSGLLSQ</sequence>